<keyword evidence="3 7" id="KW-0378">Hydrolase</keyword>
<evidence type="ECO:0000313" key="8">
    <source>
        <dbReference type="Proteomes" id="UP001365405"/>
    </source>
</evidence>
<comment type="caution">
    <text evidence="7">The sequence shown here is derived from an EMBL/GenBank/DDBJ whole genome shotgun (WGS) entry which is preliminary data.</text>
</comment>
<dbReference type="GO" id="GO:0016787">
    <property type="term" value="F:hydrolase activity"/>
    <property type="evidence" value="ECO:0007669"/>
    <property type="project" value="UniProtKB-KW"/>
</dbReference>
<dbReference type="InterPro" id="IPR029058">
    <property type="entry name" value="AB_hydrolase_fold"/>
</dbReference>
<dbReference type="PANTHER" id="PTHR43248:SF29">
    <property type="entry name" value="TRIPEPTIDYL AMINOPEPTIDASE"/>
    <property type="match status" value="1"/>
</dbReference>
<evidence type="ECO:0000256" key="1">
    <source>
        <dbReference type="ARBA" id="ARBA00010088"/>
    </source>
</evidence>
<dbReference type="PANTHER" id="PTHR43248">
    <property type="entry name" value="2-SUCCINYL-6-HYDROXY-2,4-CYCLOHEXADIENE-1-CARBOXYLATE SYNTHASE"/>
    <property type="match status" value="1"/>
</dbReference>
<keyword evidence="8" id="KW-1185">Reference proteome</keyword>
<name>A0ABU9CJB0_9BURK</name>
<dbReference type="InterPro" id="IPR000073">
    <property type="entry name" value="AB_hydrolase_1"/>
</dbReference>
<organism evidence="7 8">
    <name type="scientific">Pseudaquabacterium inlustre</name>
    <dbReference type="NCBI Taxonomy" id="2984192"/>
    <lineage>
        <taxon>Bacteria</taxon>
        <taxon>Pseudomonadati</taxon>
        <taxon>Pseudomonadota</taxon>
        <taxon>Betaproteobacteria</taxon>
        <taxon>Burkholderiales</taxon>
        <taxon>Sphaerotilaceae</taxon>
        <taxon>Pseudaquabacterium</taxon>
    </lineage>
</organism>
<keyword evidence="2 4" id="KW-0732">Signal</keyword>
<dbReference type="RefSeq" id="WP_341411639.1">
    <property type="nucleotide sequence ID" value="NZ_JBBUTH010000008.1"/>
</dbReference>
<evidence type="ECO:0000256" key="4">
    <source>
        <dbReference type="SAM" id="SignalP"/>
    </source>
</evidence>
<dbReference type="InterPro" id="IPR013595">
    <property type="entry name" value="Pept_S33_TAP-like_C"/>
</dbReference>
<gene>
    <name evidence="7" type="ORF">AACH10_16955</name>
</gene>
<feature type="domain" description="AB hydrolase-1" evidence="5">
    <location>
        <begin position="107"/>
        <end position="262"/>
    </location>
</feature>
<dbReference type="Proteomes" id="UP001365405">
    <property type="component" value="Unassembled WGS sequence"/>
</dbReference>
<comment type="similarity">
    <text evidence="1">Belongs to the peptidase S33 family.</text>
</comment>
<dbReference type="Gene3D" id="3.40.50.1820">
    <property type="entry name" value="alpha/beta hydrolase"/>
    <property type="match status" value="1"/>
</dbReference>
<feature type="domain" description="Peptidase S33 tripeptidyl aminopeptidase-like C-terminal" evidence="6">
    <location>
        <begin position="412"/>
        <end position="494"/>
    </location>
</feature>
<evidence type="ECO:0000256" key="3">
    <source>
        <dbReference type="ARBA" id="ARBA00022801"/>
    </source>
</evidence>
<evidence type="ECO:0000259" key="6">
    <source>
        <dbReference type="Pfam" id="PF08386"/>
    </source>
</evidence>
<protein>
    <submittedName>
        <fullName evidence="7">Alpha/beta hydrolase</fullName>
    </submittedName>
</protein>
<dbReference type="SUPFAM" id="SSF53474">
    <property type="entry name" value="alpha/beta-Hydrolases"/>
    <property type="match status" value="1"/>
</dbReference>
<sequence length="537" mass="55556">MRLSALAPALAPALAVLALLSAAVPPARAAQAAQAASVASAATTTSTASSPPEPSTGLAPCRLRHRPQAALCGVLRRPLDPARPGGVAIDIHYAVLPAQARLKAADPVFFFAGGPGQSAIDAAAHFAGQHGRLNQRRDLVFVDLRGTGRSAPLRCADDRPDAPAPPLAAQYSAEARLQRLAACRAALQALPYGDLRFFSTTLAVADVEAVRQRLGAPRVNAIGVSYGTRVVLEWLRQTPQALRRAVLDGVAPPDLRLSEAAALDNQRALDALLAGCAADAGCASRHPQLRQQLQALAARLPAALSLPHPLTGQPERVTLDRDAFAALLRAPLYAPVLAAGLPAAIDAASRGQWAPLATLGAALGGGDMGIATGLHHAVVCSEDLGDHAPEPPPEERAAAQDGSNLFASAFRHLYQRACTGWPRAAVPAAFYRVAPSPVPVWLLSGGADPVTPPRHAERTAAALGAQARHIVMAQAGHGVLSQPCVRDAVRGFITLDDDAAALAAEREALASCGQRLPRPPAFVPPGLSAVQAVQEAR</sequence>
<feature type="signal peptide" evidence="4">
    <location>
        <begin position="1"/>
        <end position="29"/>
    </location>
</feature>
<reference evidence="7 8" key="1">
    <citation type="submission" date="2024-04" db="EMBL/GenBank/DDBJ databases">
        <title>Novel species of the genus Ideonella isolated from streams.</title>
        <authorList>
            <person name="Lu H."/>
        </authorList>
    </citation>
    <scope>NUCLEOTIDE SEQUENCE [LARGE SCALE GENOMIC DNA]</scope>
    <source>
        <strain evidence="7 8">DXS22W</strain>
    </source>
</reference>
<evidence type="ECO:0000259" key="5">
    <source>
        <dbReference type="Pfam" id="PF00561"/>
    </source>
</evidence>
<accession>A0ABU9CJB0</accession>
<dbReference type="Pfam" id="PF00561">
    <property type="entry name" value="Abhydrolase_1"/>
    <property type="match status" value="1"/>
</dbReference>
<evidence type="ECO:0000256" key="2">
    <source>
        <dbReference type="ARBA" id="ARBA00022729"/>
    </source>
</evidence>
<feature type="chain" id="PRO_5045806175" evidence="4">
    <location>
        <begin position="30"/>
        <end position="537"/>
    </location>
</feature>
<proteinExistence type="inferred from homology"/>
<dbReference type="EMBL" id="JBBUTH010000008">
    <property type="protein sequence ID" value="MEK8051944.1"/>
    <property type="molecule type" value="Genomic_DNA"/>
</dbReference>
<evidence type="ECO:0000313" key="7">
    <source>
        <dbReference type="EMBL" id="MEK8051944.1"/>
    </source>
</evidence>
<dbReference type="Pfam" id="PF08386">
    <property type="entry name" value="Abhydrolase_4"/>
    <property type="match status" value="1"/>
</dbReference>
<dbReference type="InterPro" id="IPR051601">
    <property type="entry name" value="Serine_prot/Carboxylest_S33"/>
</dbReference>